<organism evidence="1">
    <name type="scientific">Arundo donax</name>
    <name type="common">Giant reed</name>
    <name type="synonym">Donax arundinaceus</name>
    <dbReference type="NCBI Taxonomy" id="35708"/>
    <lineage>
        <taxon>Eukaryota</taxon>
        <taxon>Viridiplantae</taxon>
        <taxon>Streptophyta</taxon>
        <taxon>Embryophyta</taxon>
        <taxon>Tracheophyta</taxon>
        <taxon>Spermatophyta</taxon>
        <taxon>Magnoliopsida</taxon>
        <taxon>Liliopsida</taxon>
        <taxon>Poales</taxon>
        <taxon>Poaceae</taxon>
        <taxon>PACMAD clade</taxon>
        <taxon>Arundinoideae</taxon>
        <taxon>Arundineae</taxon>
        <taxon>Arundo</taxon>
    </lineage>
</organism>
<dbReference type="EMBL" id="GBRH01170132">
    <property type="protein sequence ID" value="JAE27764.1"/>
    <property type="molecule type" value="Transcribed_RNA"/>
</dbReference>
<reference evidence="1" key="2">
    <citation type="journal article" date="2015" name="Data Brief">
        <title>Shoot transcriptome of the giant reed, Arundo donax.</title>
        <authorList>
            <person name="Barrero R.A."/>
            <person name="Guerrero F.D."/>
            <person name="Moolhuijzen P."/>
            <person name="Goolsby J.A."/>
            <person name="Tidwell J."/>
            <person name="Bellgard S.E."/>
            <person name="Bellgard M.I."/>
        </authorList>
    </citation>
    <scope>NUCLEOTIDE SEQUENCE</scope>
    <source>
        <tissue evidence="1">Shoot tissue taken approximately 20 cm above the soil surface</tissue>
    </source>
</reference>
<protein>
    <submittedName>
        <fullName evidence="1">Uncharacterized protein</fullName>
    </submittedName>
</protein>
<evidence type="ECO:0000313" key="1">
    <source>
        <dbReference type="EMBL" id="JAE27764.1"/>
    </source>
</evidence>
<name>A0A0A9GW40_ARUDO</name>
<dbReference type="AlphaFoldDB" id="A0A0A9GW40"/>
<reference evidence="1" key="1">
    <citation type="submission" date="2014-09" db="EMBL/GenBank/DDBJ databases">
        <authorList>
            <person name="Magalhaes I.L.F."/>
            <person name="Oliveira U."/>
            <person name="Santos F.R."/>
            <person name="Vidigal T.H.D.A."/>
            <person name="Brescovit A.D."/>
            <person name="Santos A.J."/>
        </authorList>
    </citation>
    <scope>NUCLEOTIDE SEQUENCE</scope>
    <source>
        <tissue evidence="1">Shoot tissue taken approximately 20 cm above the soil surface</tissue>
    </source>
</reference>
<proteinExistence type="predicted"/>
<sequence>MIENRVDLQSFKQLVSSAYLLFDHTI</sequence>
<accession>A0A0A9GW40</accession>